<dbReference type="Proteomes" id="UP000059542">
    <property type="component" value="Chromosome"/>
</dbReference>
<keyword evidence="2 5" id="KW-0689">Ribosomal protein</keyword>
<evidence type="ECO:0000256" key="1">
    <source>
        <dbReference type="ARBA" id="ARBA00009254"/>
    </source>
</evidence>
<dbReference type="SUPFAM" id="SSF46561">
    <property type="entry name" value="Ribosomal protein L29 (L29p)"/>
    <property type="match status" value="1"/>
</dbReference>
<evidence type="ECO:0000256" key="2">
    <source>
        <dbReference type="ARBA" id="ARBA00022980"/>
    </source>
</evidence>
<evidence type="ECO:0000256" key="5">
    <source>
        <dbReference type="HAMAP-Rule" id="MF_00374"/>
    </source>
</evidence>
<proteinExistence type="inferred from homology"/>
<dbReference type="OrthoDB" id="5296761at2"/>
<dbReference type="AlphaFoldDB" id="A0A0U3JWY7"/>
<gene>
    <name evidence="5" type="primary">rpmC</name>
    <name evidence="6" type="ORF">AUC43_08005</name>
</gene>
<evidence type="ECO:0000256" key="4">
    <source>
        <dbReference type="ARBA" id="ARBA00035204"/>
    </source>
</evidence>
<dbReference type="GO" id="GO:1990904">
    <property type="term" value="C:ribonucleoprotein complex"/>
    <property type="evidence" value="ECO:0007669"/>
    <property type="project" value="UniProtKB-KW"/>
</dbReference>
<evidence type="ECO:0000256" key="3">
    <source>
        <dbReference type="ARBA" id="ARBA00023274"/>
    </source>
</evidence>
<dbReference type="GO" id="GO:0005840">
    <property type="term" value="C:ribosome"/>
    <property type="evidence" value="ECO:0007669"/>
    <property type="project" value="UniProtKB-KW"/>
</dbReference>
<sequence length="71" mass="7951">MKNKTDLKGLSAEALKEQLTAEKAQGQQLRFAHAISPLENPARLKANRKNVARLLTEQTRRNNEQATNPAQ</sequence>
<dbReference type="GO" id="GO:0003735">
    <property type="term" value="F:structural constituent of ribosome"/>
    <property type="evidence" value="ECO:0007669"/>
    <property type="project" value="InterPro"/>
</dbReference>
<dbReference type="NCBIfam" id="TIGR00012">
    <property type="entry name" value="L29"/>
    <property type="match status" value="1"/>
</dbReference>
<dbReference type="InterPro" id="IPR001854">
    <property type="entry name" value="Ribosomal_uL29"/>
</dbReference>
<dbReference type="KEGG" id="hyg:AUC43_08005"/>
<dbReference type="Gene3D" id="1.10.287.310">
    <property type="match status" value="1"/>
</dbReference>
<accession>A0A0U3JWY7</accession>
<comment type="similarity">
    <text evidence="1 5">Belongs to the universal ribosomal protein uL29 family.</text>
</comment>
<reference evidence="6 7" key="1">
    <citation type="submission" date="2015-12" db="EMBL/GenBank/DDBJ databases">
        <authorList>
            <person name="Shamseldin A."/>
            <person name="Moawad H."/>
            <person name="Abd El-Rahim W.M."/>
            <person name="Sadowsky M.J."/>
        </authorList>
    </citation>
    <scope>NUCLEOTIDE SEQUENCE [LARGE SCALE GENOMIC DNA]</scope>
    <source>
        <strain evidence="6 7">DG5B</strain>
    </source>
</reference>
<dbReference type="InterPro" id="IPR036049">
    <property type="entry name" value="Ribosomal_uL29_sf"/>
</dbReference>
<protein>
    <recommendedName>
        <fullName evidence="4 5">Large ribosomal subunit protein uL29</fullName>
    </recommendedName>
</protein>
<dbReference type="Pfam" id="PF00831">
    <property type="entry name" value="Ribosomal_L29"/>
    <property type="match status" value="1"/>
</dbReference>
<dbReference type="GO" id="GO:0006412">
    <property type="term" value="P:translation"/>
    <property type="evidence" value="ECO:0007669"/>
    <property type="project" value="UniProtKB-UniRule"/>
</dbReference>
<organism evidence="6 7">
    <name type="scientific">Hymenobacter sedentarius</name>
    <dbReference type="NCBI Taxonomy" id="1411621"/>
    <lineage>
        <taxon>Bacteria</taxon>
        <taxon>Pseudomonadati</taxon>
        <taxon>Bacteroidota</taxon>
        <taxon>Cytophagia</taxon>
        <taxon>Cytophagales</taxon>
        <taxon>Hymenobacteraceae</taxon>
        <taxon>Hymenobacter</taxon>
    </lineage>
</organism>
<dbReference type="RefSeq" id="WP_068191736.1">
    <property type="nucleotide sequence ID" value="NZ_CP013909.1"/>
</dbReference>
<dbReference type="CDD" id="cd00427">
    <property type="entry name" value="Ribosomal_L29_HIP"/>
    <property type="match status" value="1"/>
</dbReference>
<dbReference type="HAMAP" id="MF_00374">
    <property type="entry name" value="Ribosomal_uL29"/>
    <property type="match status" value="1"/>
</dbReference>
<dbReference type="STRING" id="1411621.AUC43_08005"/>
<keyword evidence="7" id="KW-1185">Reference proteome</keyword>
<dbReference type="EMBL" id="CP013909">
    <property type="protein sequence ID" value="ALW85039.1"/>
    <property type="molecule type" value="Genomic_DNA"/>
</dbReference>
<keyword evidence="3 5" id="KW-0687">Ribonucleoprotein</keyword>
<evidence type="ECO:0000313" key="7">
    <source>
        <dbReference type="Proteomes" id="UP000059542"/>
    </source>
</evidence>
<evidence type="ECO:0000313" key="6">
    <source>
        <dbReference type="EMBL" id="ALW85039.1"/>
    </source>
</evidence>
<name>A0A0U3JWY7_9BACT</name>